<dbReference type="RefSeq" id="WP_259538813.1">
    <property type="nucleotide sequence ID" value="NZ_JANLCJ010000003.1"/>
</dbReference>
<dbReference type="Proteomes" id="UP001165586">
    <property type="component" value="Unassembled WGS sequence"/>
</dbReference>
<keyword evidence="16" id="KW-1185">Reference proteome</keyword>
<dbReference type="CDD" id="cd00056">
    <property type="entry name" value="ENDO3c"/>
    <property type="match status" value="1"/>
</dbReference>
<keyword evidence="8" id="KW-0227">DNA damage</keyword>
<feature type="domain" description="HhH-GPD" evidence="14">
    <location>
        <begin position="45"/>
        <end position="197"/>
    </location>
</feature>
<keyword evidence="11" id="KW-0411">Iron-sulfur</keyword>
<evidence type="ECO:0000256" key="4">
    <source>
        <dbReference type="ARBA" id="ARBA00012045"/>
    </source>
</evidence>
<evidence type="ECO:0000259" key="14">
    <source>
        <dbReference type="SMART" id="SM00478"/>
    </source>
</evidence>
<evidence type="ECO:0000256" key="12">
    <source>
        <dbReference type="ARBA" id="ARBA00023204"/>
    </source>
</evidence>
<evidence type="ECO:0000256" key="3">
    <source>
        <dbReference type="ARBA" id="ARBA00008343"/>
    </source>
</evidence>
<keyword evidence="13" id="KW-0326">Glycosidase</keyword>
<comment type="caution">
    <text evidence="15">The sequence shown here is derived from an EMBL/GenBank/DDBJ whole genome shotgun (WGS) entry which is preliminary data.</text>
</comment>
<evidence type="ECO:0000256" key="6">
    <source>
        <dbReference type="ARBA" id="ARBA00022485"/>
    </source>
</evidence>
<evidence type="ECO:0000256" key="7">
    <source>
        <dbReference type="ARBA" id="ARBA00022723"/>
    </source>
</evidence>
<keyword evidence="6" id="KW-0004">4Fe-4S</keyword>
<keyword evidence="7" id="KW-0479">Metal-binding</keyword>
<evidence type="ECO:0000256" key="1">
    <source>
        <dbReference type="ARBA" id="ARBA00000843"/>
    </source>
</evidence>
<evidence type="ECO:0000256" key="9">
    <source>
        <dbReference type="ARBA" id="ARBA00022801"/>
    </source>
</evidence>
<evidence type="ECO:0000256" key="8">
    <source>
        <dbReference type="ARBA" id="ARBA00022763"/>
    </source>
</evidence>
<evidence type="ECO:0000256" key="11">
    <source>
        <dbReference type="ARBA" id="ARBA00023014"/>
    </source>
</evidence>
<dbReference type="Pfam" id="PF00633">
    <property type="entry name" value="HHH"/>
    <property type="match status" value="1"/>
</dbReference>
<dbReference type="Gene3D" id="1.10.340.30">
    <property type="entry name" value="Hypothetical protein, domain 2"/>
    <property type="match status" value="1"/>
</dbReference>
<dbReference type="InterPro" id="IPR000445">
    <property type="entry name" value="HhH_motif"/>
</dbReference>
<dbReference type="PANTHER" id="PTHR42944">
    <property type="entry name" value="ADENINE DNA GLYCOSYLASE"/>
    <property type="match status" value="1"/>
</dbReference>
<organism evidence="15 16">
    <name type="scientific">Herbiconiux daphne</name>
    <dbReference type="NCBI Taxonomy" id="2970914"/>
    <lineage>
        <taxon>Bacteria</taxon>
        <taxon>Bacillati</taxon>
        <taxon>Actinomycetota</taxon>
        <taxon>Actinomycetes</taxon>
        <taxon>Micrococcales</taxon>
        <taxon>Microbacteriaceae</taxon>
        <taxon>Herbiconiux</taxon>
    </lineage>
</organism>
<dbReference type="InterPro" id="IPR003651">
    <property type="entry name" value="Endonuclease3_FeS-loop_motif"/>
</dbReference>
<name>A0ABT2H229_9MICO</name>
<evidence type="ECO:0000256" key="5">
    <source>
        <dbReference type="ARBA" id="ARBA00022023"/>
    </source>
</evidence>
<evidence type="ECO:0000256" key="10">
    <source>
        <dbReference type="ARBA" id="ARBA00023004"/>
    </source>
</evidence>
<dbReference type="InterPro" id="IPR004036">
    <property type="entry name" value="Endonuclease-III-like_CS2"/>
</dbReference>
<dbReference type="Pfam" id="PF00730">
    <property type="entry name" value="HhH-GPD"/>
    <property type="match status" value="1"/>
</dbReference>
<comment type="catalytic activity">
    <reaction evidence="1">
        <text>Hydrolyzes free adenine bases from 7,8-dihydro-8-oxoguanine:adenine mismatched double-stranded DNA, leaving an apurinic site.</text>
        <dbReference type="EC" id="3.2.2.31"/>
    </reaction>
</comment>
<evidence type="ECO:0000313" key="15">
    <source>
        <dbReference type="EMBL" id="MCS5733962.1"/>
    </source>
</evidence>
<dbReference type="Gene3D" id="1.10.1670.10">
    <property type="entry name" value="Helix-hairpin-Helix base-excision DNA repair enzymes (C-terminal)"/>
    <property type="match status" value="1"/>
</dbReference>
<dbReference type="InterPro" id="IPR023170">
    <property type="entry name" value="HhH_base_excis_C"/>
</dbReference>
<dbReference type="PROSITE" id="PS01155">
    <property type="entry name" value="ENDONUCLEASE_III_2"/>
    <property type="match status" value="1"/>
</dbReference>
<dbReference type="SUPFAM" id="SSF48150">
    <property type="entry name" value="DNA-glycosylase"/>
    <property type="match status" value="1"/>
</dbReference>
<comment type="similarity">
    <text evidence="3">Belongs to the Nth/MutY family.</text>
</comment>
<evidence type="ECO:0000256" key="13">
    <source>
        <dbReference type="ARBA" id="ARBA00023295"/>
    </source>
</evidence>
<keyword evidence="9" id="KW-0378">Hydrolase</keyword>
<accession>A0ABT2H229</accession>
<dbReference type="Pfam" id="PF10576">
    <property type="entry name" value="EndIII_4Fe-2S"/>
    <property type="match status" value="1"/>
</dbReference>
<reference evidence="15" key="1">
    <citation type="submission" date="2022-08" db="EMBL/GenBank/DDBJ databases">
        <authorList>
            <person name="Deng Y."/>
            <person name="Han X.-F."/>
            <person name="Zhang Y.-Q."/>
        </authorList>
    </citation>
    <scope>NUCLEOTIDE SEQUENCE</scope>
    <source>
        <strain evidence="15">CPCC 203386</strain>
    </source>
</reference>
<sequence>MPAETDSAARQFATRVIDWFGVHARDLPWRRPGFPPWGTLVSEFMLQQTPVVRVIPRLDEWLTRWPTPADLAAAPAGDAVRAWQSLGYPRRALNLHACAVAITDRFDGAVPNDVPALLSLPGVGDYTARAVAVFAFGSRHPVVDTNVRRVIARAVEAQPDAAAPNARHDLPAMAALLPADDDDAARFNAGMMELGALVCTARSPTCERCPLAEVCAWRQAGYPATDVARRPTQKRYEGSDRQARGAILAVLRASDGAVPTHVLAEAVPDAAQFGRALAGLLKDGLVTATADDLFALP</sequence>
<dbReference type="EC" id="3.2.2.31" evidence="4"/>
<dbReference type="InterPro" id="IPR003265">
    <property type="entry name" value="HhH-GPD_domain"/>
</dbReference>
<evidence type="ECO:0000313" key="16">
    <source>
        <dbReference type="Proteomes" id="UP001165586"/>
    </source>
</evidence>
<dbReference type="EMBL" id="JANLCJ010000003">
    <property type="protein sequence ID" value="MCS5733962.1"/>
    <property type="molecule type" value="Genomic_DNA"/>
</dbReference>
<keyword evidence="12" id="KW-0234">DNA repair</keyword>
<dbReference type="PANTHER" id="PTHR42944:SF1">
    <property type="entry name" value="ADENINE DNA GLYCOSYLASE"/>
    <property type="match status" value="1"/>
</dbReference>
<dbReference type="InterPro" id="IPR011257">
    <property type="entry name" value="DNA_glycosylase"/>
</dbReference>
<protein>
    <recommendedName>
        <fullName evidence="5">Adenine DNA glycosylase</fullName>
        <ecNumber evidence="4">3.2.2.31</ecNumber>
    </recommendedName>
</protein>
<proteinExistence type="inferred from homology"/>
<dbReference type="SMART" id="SM00525">
    <property type="entry name" value="FES"/>
    <property type="match status" value="1"/>
</dbReference>
<gene>
    <name evidence="15" type="ORF">N1032_09455</name>
</gene>
<comment type="cofactor">
    <cofactor evidence="2">
        <name>[4Fe-4S] cluster</name>
        <dbReference type="ChEBI" id="CHEBI:49883"/>
    </cofactor>
</comment>
<dbReference type="InterPro" id="IPR044298">
    <property type="entry name" value="MIG/MutY"/>
</dbReference>
<dbReference type="SMART" id="SM00478">
    <property type="entry name" value="ENDO3c"/>
    <property type="match status" value="1"/>
</dbReference>
<evidence type="ECO:0000256" key="2">
    <source>
        <dbReference type="ARBA" id="ARBA00001966"/>
    </source>
</evidence>
<keyword evidence="10" id="KW-0408">Iron</keyword>